<dbReference type="PANTHER" id="PTHR30182:SF1">
    <property type="entry name" value="L-SERINE DEHYDRATASE 1"/>
    <property type="match status" value="1"/>
</dbReference>
<dbReference type="EC" id="4.3.1.17" evidence="11"/>
<dbReference type="InterPro" id="IPR005130">
    <property type="entry name" value="Ser_deHydtase-like_asu"/>
</dbReference>
<evidence type="ECO:0000313" key="15">
    <source>
        <dbReference type="Proteomes" id="UP000730618"/>
    </source>
</evidence>
<evidence type="ECO:0000256" key="3">
    <source>
        <dbReference type="ARBA" id="ARBA00008636"/>
    </source>
</evidence>
<accession>A0ABN7TGM8</accession>
<sequence>MRFRTLKQLARLCEDEGKPISQLMLDEQARESGRTADQEFAKMASYYDIMKEAVRKGLTEPTRSRSGLTGFDAQRMSAYAAGSEPLLGEASALSLAYALAVSEVNASMGRIVATPTAGSCGIIPGSFVSVQERFGWRDEHMVAGLFCAGAIGYVIANNSFVSGAEGGCQAEVGSAIGMAAGALVELRGGTPQQAVHAVGLALKNTLGLICDPVGGLVEIPCIVRNGFGSVTALAAADMALAGVRSVIPSDEVIQVMLEVGGSMPEKHRETAKGGLAQTPTGRRIMKDLYGKDGAARGTSGTAASGTTQSETYGAAEAGTARTARSGTSEAEQAETAKAAQLETLGATQPETPRSARTASSGADQRESSDPAH</sequence>
<dbReference type="Proteomes" id="UP000730618">
    <property type="component" value="Unassembled WGS sequence"/>
</dbReference>
<comment type="pathway">
    <text evidence="2">Carbohydrate biosynthesis; gluconeogenesis.</text>
</comment>
<evidence type="ECO:0000256" key="12">
    <source>
        <dbReference type="SAM" id="MobiDB-lite"/>
    </source>
</evidence>
<evidence type="ECO:0000256" key="1">
    <source>
        <dbReference type="ARBA" id="ARBA00001966"/>
    </source>
</evidence>
<feature type="compositionally biased region" description="Basic and acidic residues" evidence="12">
    <location>
        <begin position="363"/>
        <end position="372"/>
    </location>
</feature>
<feature type="compositionally biased region" description="Low complexity" evidence="12">
    <location>
        <begin position="295"/>
        <end position="344"/>
    </location>
</feature>
<evidence type="ECO:0000256" key="9">
    <source>
        <dbReference type="ARBA" id="ARBA00023239"/>
    </source>
</evidence>
<feature type="region of interest" description="Disordered" evidence="12">
    <location>
        <begin position="291"/>
        <end position="372"/>
    </location>
</feature>
<dbReference type="InterPro" id="IPR004642">
    <property type="entry name" value="Ser_deHydtase_asu"/>
</dbReference>
<dbReference type="NCBIfam" id="TIGR00718">
    <property type="entry name" value="sda_alpha"/>
    <property type="match status" value="1"/>
</dbReference>
<keyword evidence="4 11" id="KW-0312">Gluconeogenesis</keyword>
<dbReference type="Pfam" id="PF03313">
    <property type="entry name" value="SDH_alpha"/>
    <property type="match status" value="1"/>
</dbReference>
<gene>
    <name evidence="14" type="ORF">PAECIP111802_00571</name>
</gene>
<proteinExistence type="inferred from homology"/>
<keyword evidence="9 11" id="KW-0456">Lyase</keyword>
<evidence type="ECO:0000256" key="11">
    <source>
        <dbReference type="RuleBase" id="RU366059"/>
    </source>
</evidence>
<dbReference type="InterPro" id="IPR051318">
    <property type="entry name" value="Fe-S_L-Ser"/>
</dbReference>
<keyword evidence="6 11" id="KW-0479">Metal-binding</keyword>
<keyword evidence="7 11" id="KW-0408">Iron</keyword>
<evidence type="ECO:0000313" key="14">
    <source>
        <dbReference type="EMBL" id="CAG7618961.1"/>
    </source>
</evidence>
<evidence type="ECO:0000259" key="13">
    <source>
        <dbReference type="Pfam" id="PF03313"/>
    </source>
</evidence>
<evidence type="ECO:0000256" key="8">
    <source>
        <dbReference type="ARBA" id="ARBA00023014"/>
    </source>
</evidence>
<reference evidence="14 15" key="1">
    <citation type="submission" date="2021-06" db="EMBL/GenBank/DDBJ databases">
        <authorList>
            <person name="Criscuolo A."/>
        </authorList>
    </citation>
    <scope>NUCLEOTIDE SEQUENCE [LARGE SCALE GENOMIC DNA]</scope>
    <source>
        <strain evidence="15">CIP 111802</strain>
    </source>
</reference>
<evidence type="ECO:0000256" key="6">
    <source>
        <dbReference type="ARBA" id="ARBA00022723"/>
    </source>
</evidence>
<comment type="cofactor">
    <cofactor evidence="1 11">
        <name>[4Fe-4S] cluster</name>
        <dbReference type="ChEBI" id="CHEBI:49883"/>
    </cofactor>
</comment>
<evidence type="ECO:0000256" key="4">
    <source>
        <dbReference type="ARBA" id="ARBA00022432"/>
    </source>
</evidence>
<evidence type="ECO:0000256" key="5">
    <source>
        <dbReference type="ARBA" id="ARBA00022485"/>
    </source>
</evidence>
<feature type="domain" description="Serine dehydratase-like alpha subunit" evidence="13">
    <location>
        <begin position="16"/>
        <end position="276"/>
    </location>
</feature>
<evidence type="ECO:0000256" key="2">
    <source>
        <dbReference type="ARBA" id="ARBA00004742"/>
    </source>
</evidence>
<dbReference type="EMBL" id="CAJVCE010000001">
    <property type="protein sequence ID" value="CAG7618961.1"/>
    <property type="molecule type" value="Genomic_DNA"/>
</dbReference>
<name>A0ABN7TGM8_9BACL</name>
<organism evidence="14 15">
    <name type="scientific">Paenibacillus allorhizosphaerae</name>
    <dbReference type="NCBI Taxonomy" id="2849866"/>
    <lineage>
        <taxon>Bacteria</taxon>
        <taxon>Bacillati</taxon>
        <taxon>Bacillota</taxon>
        <taxon>Bacilli</taxon>
        <taxon>Bacillales</taxon>
        <taxon>Paenibacillaceae</taxon>
        <taxon>Paenibacillus</taxon>
    </lineage>
</organism>
<comment type="similarity">
    <text evidence="3 11">Belongs to the iron-sulfur dependent L-serine dehydratase family.</text>
</comment>
<evidence type="ECO:0000256" key="10">
    <source>
        <dbReference type="ARBA" id="ARBA00049406"/>
    </source>
</evidence>
<dbReference type="PANTHER" id="PTHR30182">
    <property type="entry name" value="L-SERINE DEHYDRATASE"/>
    <property type="match status" value="1"/>
</dbReference>
<comment type="caution">
    <text evidence="14">The sequence shown here is derived from an EMBL/GenBank/DDBJ whole genome shotgun (WGS) entry which is preliminary data.</text>
</comment>
<keyword evidence="5 11" id="KW-0004">4Fe-4S</keyword>
<comment type="catalytic activity">
    <reaction evidence="10 11">
        <text>L-serine = pyruvate + NH4(+)</text>
        <dbReference type="Rhea" id="RHEA:19169"/>
        <dbReference type="ChEBI" id="CHEBI:15361"/>
        <dbReference type="ChEBI" id="CHEBI:28938"/>
        <dbReference type="ChEBI" id="CHEBI:33384"/>
        <dbReference type="EC" id="4.3.1.17"/>
    </reaction>
</comment>
<keyword evidence="8 11" id="KW-0411">Iron-sulfur</keyword>
<keyword evidence="15" id="KW-1185">Reference proteome</keyword>
<protein>
    <recommendedName>
        <fullName evidence="11">L-serine dehydratase</fullName>
        <ecNumber evidence="11">4.3.1.17</ecNumber>
    </recommendedName>
</protein>
<feature type="compositionally biased region" description="Polar residues" evidence="12">
    <location>
        <begin position="345"/>
        <end position="362"/>
    </location>
</feature>
<evidence type="ECO:0000256" key="7">
    <source>
        <dbReference type="ARBA" id="ARBA00023004"/>
    </source>
</evidence>